<comment type="caution">
    <text evidence="6">The sequence shown here is derived from an EMBL/GenBank/DDBJ whole genome shotgun (WGS) entry which is preliminary data.</text>
</comment>
<dbReference type="NCBIfam" id="NF033233">
    <property type="entry name" value="twin_helix"/>
    <property type="match status" value="1"/>
</dbReference>
<gene>
    <name evidence="6" type="ORF">FA743_18655</name>
</gene>
<name>A0A4U0RMZ6_9RHOB</name>
<keyword evidence="7" id="KW-1185">Reference proteome</keyword>
<keyword evidence="3 4" id="KW-0472">Membrane</keyword>
<reference evidence="6 7" key="1">
    <citation type="submission" date="2019-04" db="EMBL/GenBank/DDBJ databases">
        <authorList>
            <person name="Li J."/>
        </authorList>
    </citation>
    <scope>NUCLEOTIDE SEQUENCE [LARGE SCALE GENOMIC DNA]</scope>
    <source>
        <strain evidence="6 7">KCTC 42687</strain>
    </source>
</reference>
<evidence type="ECO:0000259" key="5">
    <source>
        <dbReference type="PROSITE" id="PS51503"/>
    </source>
</evidence>
<dbReference type="OrthoDB" id="7284889at2"/>
<evidence type="ECO:0000256" key="4">
    <source>
        <dbReference type="SAM" id="Phobius"/>
    </source>
</evidence>
<dbReference type="AlphaFoldDB" id="A0A4U0RMZ6"/>
<feature type="domain" description="HIG1" evidence="5">
    <location>
        <begin position="1"/>
        <end position="66"/>
    </location>
</feature>
<feature type="transmembrane region" description="Helical" evidence="4">
    <location>
        <begin position="6"/>
        <end position="25"/>
    </location>
</feature>
<feature type="transmembrane region" description="Helical" evidence="4">
    <location>
        <begin position="45"/>
        <end position="63"/>
    </location>
</feature>
<evidence type="ECO:0000313" key="6">
    <source>
        <dbReference type="EMBL" id="TJZ89474.1"/>
    </source>
</evidence>
<sequence>MPDQSLFLVTLLAVGVVFAILMTGIGGFAKGGEFNRKNGNRMMRWRLYAQAGALVILMLFLWLRGA</sequence>
<evidence type="ECO:0000313" key="7">
    <source>
        <dbReference type="Proteomes" id="UP000309747"/>
    </source>
</evidence>
<evidence type="ECO:0000256" key="2">
    <source>
        <dbReference type="ARBA" id="ARBA00022989"/>
    </source>
</evidence>
<evidence type="ECO:0000256" key="1">
    <source>
        <dbReference type="ARBA" id="ARBA00022692"/>
    </source>
</evidence>
<organism evidence="6 7">
    <name type="scientific">Paracoccus gahaiensis</name>
    <dbReference type="NCBI Taxonomy" id="1706839"/>
    <lineage>
        <taxon>Bacteria</taxon>
        <taxon>Pseudomonadati</taxon>
        <taxon>Pseudomonadota</taxon>
        <taxon>Alphaproteobacteria</taxon>
        <taxon>Rhodobacterales</taxon>
        <taxon>Paracoccaceae</taxon>
        <taxon>Paracoccus</taxon>
    </lineage>
</organism>
<dbReference type="Pfam" id="PF04588">
    <property type="entry name" value="HIG_1_N"/>
    <property type="match status" value="1"/>
</dbReference>
<keyword evidence="2 4" id="KW-1133">Transmembrane helix</keyword>
<evidence type="ECO:0000256" key="3">
    <source>
        <dbReference type="ARBA" id="ARBA00023136"/>
    </source>
</evidence>
<dbReference type="RefSeq" id="WP_136887582.1">
    <property type="nucleotide sequence ID" value="NZ_SUNI01000033.1"/>
</dbReference>
<keyword evidence="1 4" id="KW-0812">Transmembrane</keyword>
<protein>
    <submittedName>
        <fullName evidence="6">Twin transmembrane helix small protein</fullName>
    </submittedName>
</protein>
<dbReference type="EMBL" id="SUNI01000033">
    <property type="protein sequence ID" value="TJZ89474.1"/>
    <property type="molecule type" value="Genomic_DNA"/>
</dbReference>
<accession>A0A4U0RMZ6</accession>
<dbReference type="Proteomes" id="UP000309747">
    <property type="component" value="Unassembled WGS sequence"/>
</dbReference>
<dbReference type="PROSITE" id="PS51503">
    <property type="entry name" value="HIG1"/>
    <property type="match status" value="1"/>
</dbReference>
<proteinExistence type="predicted"/>
<dbReference type="InterPro" id="IPR007667">
    <property type="entry name" value="Hypoxia_induced_domain"/>
</dbReference>